<dbReference type="GeneID" id="110578253"/>
<keyword evidence="2" id="KW-0472">Membrane</keyword>
<dbReference type="PANTHER" id="PTHR35680">
    <property type="entry name" value="NFAT ACTIVATION MOLECULE 1"/>
    <property type="match status" value="1"/>
</dbReference>
<dbReference type="GO" id="GO:0050861">
    <property type="term" value="P:positive regulation of B cell receptor signaling pathway"/>
    <property type="evidence" value="ECO:0007669"/>
    <property type="project" value="InterPro"/>
</dbReference>
<keyword evidence="2" id="KW-0812">Transmembrane</keyword>
<dbReference type="KEGG" id="nsu:110578253"/>
<dbReference type="GO" id="GO:0045577">
    <property type="term" value="P:regulation of B cell differentiation"/>
    <property type="evidence" value="ECO:0007669"/>
    <property type="project" value="InterPro"/>
</dbReference>
<evidence type="ECO:0000256" key="2">
    <source>
        <dbReference type="SAM" id="Phobius"/>
    </source>
</evidence>
<feature type="signal peptide" evidence="3">
    <location>
        <begin position="1"/>
        <end position="25"/>
    </location>
</feature>
<accession>A0A2Y9H223</accession>
<dbReference type="InParanoid" id="A0A2Y9H223"/>
<dbReference type="Pfam" id="PF25830">
    <property type="entry name" value="Ig_NFAM1"/>
    <property type="match status" value="1"/>
</dbReference>
<dbReference type="GO" id="GO:0045121">
    <property type="term" value="C:membrane raft"/>
    <property type="evidence" value="ECO:0007669"/>
    <property type="project" value="TreeGrafter"/>
</dbReference>
<keyword evidence="3" id="KW-0732">Signal</keyword>
<organism evidence="5 6">
    <name type="scientific">Neomonachus schauinslandi</name>
    <name type="common">Hawaiian monk seal</name>
    <name type="synonym">Monachus schauinslandi</name>
    <dbReference type="NCBI Taxonomy" id="29088"/>
    <lineage>
        <taxon>Eukaryota</taxon>
        <taxon>Metazoa</taxon>
        <taxon>Chordata</taxon>
        <taxon>Craniata</taxon>
        <taxon>Vertebrata</taxon>
        <taxon>Euteleostomi</taxon>
        <taxon>Mammalia</taxon>
        <taxon>Eutheria</taxon>
        <taxon>Laurasiatheria</taxon>
        <taxon>Carnivora</taxon>
        <taxon>Caniformia</taxon>
        <taxon>Pinnipedia</taxon>
        <taxon>Phocidae</taxon>
        <taxon>Monachinae</taxon>
        <taxon>Monachini</taxon>
        <taxon>Neomonachus</taxon>
    </lineage>
</organism>
<feature type="domain" description="NFAM1 Ig-like" evidence="4">
    <location>
        <begin position="26"/>
        <end position="133"/>
    </location>
</feature>
<dbReference type="InterPro" id="IPR057883">
    <property type="entry name" value="Ig_NFAM1"/>
</dbReference>
<dbReference type="InterPro" id="IPR033549">
    <property type="entry name" value="NFAM1"/>
</dbReference>
<feature type="region of interest" description="Disordered" evidence="1">
    <location>
        <begin position="178"/>
        <end position="198"/>
    </location>
</feature>
<keyword evidence="5" id="KW-1185">Reference proteome</keyword>
<evidence type="ECO:0000259" key="4">
    <source>
        <dbReference type="Pfam" id="PF25830"/>
    </source>
</evidence>
<name>A0A2Y9H223_NEOSC</name>
<reference evidence="6" key="1">
    <citation type="submission" date="2025-08" db="UniProtKB">
        <authorList>
            <consortium name="RefSeq"/>
        </authorList>
    </citation>
    <scope>IDENTIFICATION</scope>
    <source>
        <tissue evidence="6">Blood</tissue>
    </source>
</reference>
<dbReference type="GO" id="GO:0004888">
    <property type="term" value="F:transmembrane signaling receptor activity"/>
    <property type="evidence" value="ECO:0007669"/>
    <property type="project" value="InterPro"/>
</dbReference>
<evidence type="ECO:0000256" key="3">
    <source>
        <dbReference type="SAM" id="SignalP"/>
    </source>
</evidence>
<proteinExistence type="predicted"/>
<evidence type="ECO:0000313" key="5">
    <source>
        <dbReference type="Proteomes" id="UP000248481"/>
    </source>
</evidence>
<dbReference type="PANTHER" id="PTHR35680:SF1">
    <property type="entry name" value="NFAT ACTIVATION MOLECULE 1"/>
    <property type="match status" value="1"/>
</dbReference>
<feature type="transmembrane region" description="Helical" evidence="2">
    <location>
        <begin position="147"/>
        <end position="169"/>
    </location>
</feature>
<dbReference type="RefSeq" id="XP_021543439.1">
    <property type="nucleotide sequence ID" value="XM_021687764.1"/>
</dbReference>
<keyword evidence="2" id="KW-1133">Transmembrane helix</keyword>
<dbReference type="STRING" id="29088.A0A2Y9H223"/>
<evidence type="ECO:0000256" key="1">
    <source>
        <dbReference type="SAM" id="MobiDB-lite"/>
    </source>
</evidence>
<dbReference type="GO" id="GO:0001819">
    <property type="term" value="P:positive regulation of cytokine production"/>
    <property type="evidence" value="ECO:0007669"/>
    <property type="project" value="InterPro"/>
</dbReference>
<protein>
    <submittedName>
        <fullName evidence="6">NFAT activation molecule 1</fullName>
    </submittedName>
</protein>
<dbReference type="GO" id="GO:0050853">
    <property type="term" value="P:B cell receptor signaling pathway"/>
    <property type="evidence" value="ECO:0007669"/>
    <property type="project" value="TreeGrafter"/>
</dbReference>
<dbReference type="AlphaFoldDB" id="A0A2Y9H223"/>
<gene>
    <name evidence="6" type="primary">NFAM1</name>
</gene>
<dbReference type="Proteomes" id="UP000248481">
    <property type="component" value="Chromosome 5"/>
</dbReference>
<sequence>MADTFSGPWLLGLLLFPWMLQLTGKQSVTHTGAPILVSLANKAISFDCQITYPDNPRLKNFTALYFFVDLQNQQSPSEQIKCPPDLGNENQTHTLRCLVTPRLPNASATGTYYCSVVWPNIQRISKGVFILVRDTGYRRPPQGSQQLLLFCFTGVLTVLSILVTALLLWRKKRMQAPQKHPAQRGSDLSAHSQQQPPDESVYMALQHRDTEIYSCIQNEASSLPTTQSSLPTTQSLLSQEKLHGFTDDSKFNMVYENL</sequence>
<feature type="chain" id="PRO_5015948676" evidence="3">
    <location>
        <begin position="26"/>
        <end position="258"/>
    </location>
</feature>
<evidence type="ECO:0000313" key="6">
    <source>
        <dbReference type="RefSeq" id="XP_021543439.1"/>
    </source>
</evidence>
<dbReference type="CTD" id="150372"/>